<feature type="transmembrane region" description="Helical" evidence="1">
    <location>
        <begin position="67"/>
        <end position="86"/>
    </location>
</feature>
<sequence length="89" mass="10714">MRKALNVLGWIMVILTTIALILTLITIYQFSYIKYFDTYYTLEWCMFFTMLVWGLKMINLSSGLKNIFYSLMCIMFAMANIFFMYMKVY</sequence>
<protein>
    <submittedName>
        <fullName evidence="2">Uncharacterized protein</fullName>
    </submittedName>
</protein>
<feature type="transmembrane region" description="Helical" evidence="1">
    <location>
        <begin position="7"/>
        <end position="32"/>
    </location>
</feature>
<feature type="transmembrane region" description="Helical" evidence="1">
    <location>
        <begin position="38"/>
        <end position="55"/>
    </location>
</feature>
<keyword evidence="1" id="KW-0812">Transmembrane</keyword>
<gene>
    <name evidence="2" type="ORF">GCM10008906_03640</name>
</gene>
<evidence type="ECO:0000256" key="1">
    <source>
        <dbReference type="SAM" id="Phobius"/>
    </source>
</evidence>
<organism evidence="2 3">
    <name type="scientific">Clostridium oceanicum</name>
    <dbReference type="NCBI Taxonomy" id="1543"/>
    <lineage>
        <taxon>Bacteria</taxon>
        <taxon>Bacillati</taxon>
        <taxon>Bacillota</taxon>
        <taxon>Clostridia</taxon>
        <taxon>Eubacteriales</taxon>
        <taxon>Clostridiaceae</taxon>
        <taxon>Clostridium</taxon>
    </lineage>
</organism>
<evidence type="ECO:0000313" key="2">
    <source>
        <dbReference type="EMBL" id="GAA0733188.1"/>
    </source>
</evidence>
<dbReference type="EMBL" id="BAAACG010000003">
    <property type="protein sequence ID" value="GAA0733188.1"/>
    <property type="molecule type" value="Genomic_DNA"/>
</dbReference>
<reference evidence="2 3" key="1">
    <citation type="journal article" date="2019" name="Int. J. Syst. Evol. Microbiol.">
        <title>The Global Catalogue of Microorganisms (GCM) 10K type strain sequencing project: providing services to taxonomists for standard genome sequencing and annotation.</title>
        <authorList>
            <consortium name="The Broad Institute Genomics Platform"/>
            <consortium name="The Broad Institute Genome Sequencing Center for Infectious Disease"/>
            <person name="Wu L."/>
            <person name="Ma J."/>
        </authorList>
    </citation>
    <scope>NUCLEOTIDE SEQUENCE [LARGE SCALE GENOMIC DNA]</scope>
    <source>
        <strain evidence="2 3">JCM 1407</strain>
    </source>
</reference>
<keyword evidence="1" id="KW-0472">Membrane</keyword>
<comment type="caution">
    <text evidence="2">The sequence shown here is derived from an EMBL/GenBank/DDBJ whole genome shotgun (WGS) entry which is preliminary data.</text>
</comment>
<accession>A0ABN1J9P7</accession>
<dbReference type="Proteomes" id="UP001501510">
    <property type="component" value="Unassembled WGS sequence"/>
</dbReference>
<keyword evidence="3" id="KW-1185">Reference proteome</keyword>
<proteinExistence type="predicted"/>
<name>A0ABN1J9P7_9CLOT</name>
<keyword evidence="1" id="KW-1133">Transmembrane helix</keyword>
<dbReference type="RefSeq" id="WP_343758267.1">
    <property type="nucleotide sequence ID" value="NZ_BAAACG010000003.1"/>
</dbReference>
<evidence type="ECO:0000313" key="3">
    <source>
        <dbReference type="Proteomes" id="UP001501510"/>
    </source>
</evidence>